<keyword evidence="5 10" id="KW-0436">Ligase</keyword>
<evidence type="ECO:0000256" key="2">
    <source>
        <dbReference type="ARBA" id="ARBA00007894"/>
    </source>
</evidence>
<comment type="catalytic activity">
    <reaction evidence="10">
        <text>tRNA(Glu) + L-glutamate + ATP = L-glutamyl-tRNA(Glu) + AMP + diphosphate</text>
        <dbReference type="Rhea" id="RHEA:23540"/>
        <dbReference type="Rhea" id="RHEA-COMP:9663"/>
        <dbReference type="Rhea" id="RHEA-COMP:9680"/>
        <dbReference type="ChEBI" id="CHEBI:29985"/>
        <dbReference type="ChEBI" id="CHEBI:30616"/>
        <dbReference type="ChEBI" id="CHEBI:33019"/>
        <dbReference type="ChEBI" id="CHEBI:78442"/>
        <dbReference type="ChEBI" id="CHEBI:78520"/>
        <dbReference type="ChEBI" id="CHEBI:456215"/>
        <dbReference type="EC" id="6.1.1.17"/>
    </reaction>
</comment>
<dbReference type="GO" id="GO:0006424">
    <property type="term" value="P:glutamyl-tRNA aminoacylation"/>
    <property type="evidence" value="ECO:0007669"/>
    <property type="project" value="UniProtKB-UniRule"/>
</dbReference>
<dbReference type="PROSITE" id="PS00178">
    <property type="entry name" value="AA_TRNA_LIGASE_I"/>
    <property type="match status" value="1"/>
</dbReference>
<comment type="function">
    <text evidence="10">Catalyzes the attachment of glutamate to tRNA(Glu) in a two-step reaction: glutamate is first activated by ATP to form Glu-AMP and then transferred to the acceptor end of tRNA(Glu).</text>
</comment>
<reference evidence="13 14" key="1">
    <citation type="journal article" date="2020" name="Microorganisms">
        <title>Osmotic Adaptation and Compatible Solute Biosynthesis of Phototrophic Bacteria as Revealed from Genome Analyses.</title>
        <authorList>
            <person name="Imhoff J.F."/>
            <person name="Rahn T."/>
            <person name="Kunzel S."/>
            <person name="Keller A."/>
            <person name="Neulinger S.C."/>
        </authorList>
    </citation>
    <scope>NUCLEOTIDE SEQUENCE [LARGE SCALE GENOMIC DNA]</scope>
    <source>
        <strain evidence="13 14">DSM 21303</strain>
    </source>
</reference>
<dbReference type="Proteomes" id="UP001138802">
    <property type="component" value="Unassembled WGS sequence"/>
</dbReference>
<dbReference type="InterPro" id="IPR020751">
    <property type="entry name" value="aa-tRNA-synth_I_codon-bd_sub2"/>
</dbReference>
<dbReference type="InterPro" id="IPR020058">
    <property type="entry name" value="Glu/Gln-tRNA-synth_Ib_cat-dom"/>
</dbReference>
<dbReference type="GO" id="GO:0008270">
    <property type="term" value="F:zinc ion binding"/>
    <property type="evidence" value="ECO:0007669"/>
    <property type="project" value="InterPro"/>
</dbReference>
<dbReference type="SUPFAM" id="SSF52374">
    <property type="entry name" value="Nucleotidylyl transferase"/>
    <property type="match status" value="1"/>
</dbReference>
<evidence type="ECO:0000256" key="7">
    <source>
        <dbReference type="ARBA" id="ARBA00022840"/>
    </source>
</evidence>
<dbReference type="InterPro" id="IPR045462">
    <property type="entry name" value="aa-tRNA-synth_I_cd-bd"/>
</dbReference>
<dbReference type="InterPro" id="IPR014729">
    <property type="entry name" value="Rossmann-like_a/b/a_fold"/>
</dbReference>
<dbReference type="HAMAP" id="MF_00022">
    <property type="entry name" value="Glu_tRNA_synth_type1"/>
    <property type="match status" value="1"/>
</dbReference>
<sequence length="471" mass="52669">MTVRTRFAPSPTGYLHVGGARTALFSYLFARKHGGQFVLRIEDTDLERSTAESVNAILEAMTWLGLEYDEGPFFQTHRFERYNAIIETLLEKGLAYRCDCSKERLETLREQQMAQRLKPRYDGHCRGQAIDPDRPHVIRFKNPVDGVVVVDDLIRGRIVFANAELDDLVIRRSDGAPTYNLSVVVDDADMGITHVIRGDDHINNTPRQINILRALGYEPPRYAHVPMILGDDGARMSKRHGAVSVIAYRDQGYLPEALLNYLVRLGWSHGDQEIFSLEDMIAAFEISDVNRAASSFNTDKLDWLNQHYLQHADPARIARLLSPHMGRLGIDPAAGPDLSSVVQAQAARAKTLTELAEISAFFYRDFETFDEAAAKKHLRPVARDGLERLRAAFELMAYEDWTLAGLKHVVEGVAEELGCALGKVAQPLRVAIVGRAASPGIDETLLLVGKEATLRRIDRALAFIAARAERD</sequence>
<dbReference type="InterPro" id="IPR004527">
    <property type="entry name" value="Glu-tRNA-ligase_bac/mito"/>
</dbReference>
<dbReference type="Gene3D" id="1.10.10.350">
    <property type="match status" value="1"/>
</dbReference>
<feature type="short sequence motif" description="'KMSKS' region" evidence="10">
    <location>
        <begin position="235"/>
        <end position="239"/>
    </location>
</feature>
<keyword evidence="7 10" id="KW-0067">ATP-binding</keyword>
<proteinExistence type="inferred from homology"/>
<name>A0A9X0WHQ3_9GAMM</name>
<evidence type="ECO:0000259" key="11">
    <source>
        <dbReference type="Pfam" id="PF00749"/>
    </source>
</evidence>
<dbReference type="GO" id="GO:0000049">
    <property type="term" value="F:tRNA binding"/>
    <property type="evidence" value="ECO:0007669"/>
    <property type="project" value="InterPro"/>
</dbReference>
<feature type="short sequence motif" description="'HIGH' region" evidence="10">
    <location>
        <begin position="9"/>
        <end position="19"/>
    </location>
</feature>
<dbReference type="Gene3D" id="3.40.50.620">
    <property type="entry name" value="HUPs"/>
    <property type="match status" value="1"/>
</dbReference>
<keyword evidence="6 10" id="KW-0547">Nucleotide-binding</keyword>
<dbReference type="EC" id="6.1.1.17" evidence="10"/>
<comment type="similarity">
    <text evidence="2 10">Belongs to the class-I aminoacyl-tRNA synthetase family. Glutamate--tRNA ligase type 1 subfamily.</text>
</comment>
<dbReference type="CDD" id="cd00808">
    <property type="entry name" value="GluRS_core"/>
    <property type="match status" value="1"/>
</dbReference>
<dbReference type="GO" id="GO:0005524">
    <property type="term" value="F:ATP binding"/>
    <property type="evidence" value="ECO:0007669"/>
    <property type="project" value="UniProtKB-UniRule"/>
</dbReference>
<dbReference type="InterPro" id="IPR033910">
    <property type="entry name" value="GluRS_core"/>
</dbReference>
<organism evidence="13 14">
    <name type="scientific">Thiocapsa imhoffii</name>
    <dbReference type="NCBI Taxonomy" id="382777"/>
    <lineage>
        <taxon>Bacteria</taxon>
        <taxon>Pseudomonadati</taxon>
        <taxon>Pseudomonadota</taxon>
        <taxon>Gammaproteobacteria</taxon>
        <taxon>Chromatiales</taxon>
        <taxon>Chromatiaceae</taxon>
        <taxon>Thiocapsa</taxon>
    </lineage>
</organism>
<evidence type="ECO:0000313" key="14">
    <source>
        <dbReference type="Proteomes" id="UP001138802"/>
    </source>
</evidence>
<comment type="caution">
    <text evidence="10">Lacks conserved residue(s) required for the propagation of feature annotation.</text>
</comment>
<dbReference type="InterPro" id="IPR008925">
    <property type="entry name" value="aa_tRNA-synth_I_cd-bd_sf"/>
</dbReference>
<dbReference type="PANTHER" id="PTHR43311">
    <property type="entry name" value="GLUTAMATE--TRNA LIGASE"/>
    <property type="match status" value="1"/>
</dbReference>
<evidence type="ECO:0000259" key="12">
    <source>
        <dbReference type="Pfam" id="PF19269"/>
    </source>
</evidence>
<accession>A0A9X0WHQ3</accession>
<dbReference type="InterPro" id="IPR000924">
    <property type="entry name" value="Glu/Gln-tRNA-synth"/>
</dbReference>
<dbReference type="AlphaFoldDB" id="A0A9X0WHQ3"/>
<feature type="binding site" evidence="10">
    <location>
        <position position="238"/>
    </location>
    <ligand>
        <name>ATP</name>
        <dbReference type="ChEBI" id="CHEBI:30616"/>
    </ligand>
</feature>
<evidence type="ECO:0000256" key="1">
    <source>
        <dbReference type="ARBA" id="ARBA00004496"/>
    </source>
</evidence>
<evidence type="ECO:0000313" key="13">
    <source>
        <dbReference type="EMBL" id="MBK1644760.1"/>
    </source>
</evidence>
<keyword evidence="9 10" id="KW-0030">Aminoacyl-tRNA synthetase</keyword>
<dbReference type="GO" id="GO:0004818">
    <property type="term" value="F:glutamate-tRNA ligase activity"/>
    <property type="evidence" value="ECO:0007669"/>
    <property type="project" value="UniProtKB-UniRule"/>
</dbReference>
<dbReference type="Pfam" id="PF00749">
    <property type="entry name" value="tRNA-synt_1c"/>
    <property type="match status" value="1"/>
</dbReference>
<dbReference type="SUPFAM" id="SSF48163">
    <property type="entry name" value="An anticodon-binding domain of class I aminoacyl-tRNA synthetases"/>
    <property type="match status" value="1"/>
</dbReference>
<dbReference type="InterPro" id="IPR049940">
    <property type="entry name" value="GluQ/Sye"/>
</dbReference>
<comment type="subcellular location">
    <subcellularLocation>
        <location evidence="1 10">Cytoplasm</location>
    </subcellularLocation>
</comment>
<protein>
    <recommendedName>
        <fullName evidence="10">Glutamate--tRNA ligase</fullName>
        <ecNumber evidence="10">6.1.1.17</ecNumber>
    </recommendedName>
    <alternativeName>
        <fullName evidence="10">Glutamyl-tRNA synthetase</fullName>
        <shortName evidence="10">GluRS</shortName>
    </alternativeName>
</protein>
<dbReference type="RefSeq" id="WP_200387568.1">
    <property type="nucleotide sequence ID" value="NZ_NRSD01000007.1"/>
</dbReference>
<dbReference type="EMBL" id="NRSD01000007">
    <property type="protein sequence ID" value="MBK1644760.1"/>
    <property type="molecule type" value="Genomic_DNA"/>
</dbReference>
<evidence type="ECO:0000256" key="3">
    <source>
        <dbReference type="ARBA" id="ARBA00011245"/>
    </source>
</evidence>
<dbReference type="FunFam" id="3.40.50.620:FF:000007">
    <property type="entry name" value="Glutamate--tRNA ligase"/>
    <property type="match status" value="1"/>
</dbReference>
<keyword evidence="14" id="KW-1185">Reference proteome</keyword>
<keyword evidence="8 10" id="KW-0648">Protein biosynthesis</keyword>
<evidence type="ECO:0000256" key="10">
    <source>
        <dbReference type="HAMAP-Rule" id="MF_00022"/>
    </source>
</evidence>
<evidence type="ECO:0000256" key="5">
    <source>
        <dbReference type="ARBA" id="ARBA00022598"/>
    </source>
</evidence>
<evidence type="ECO:0000256" key="6">
    <source>
        <dbReference type="ARBA" id="ARBA00022741"/>
    </source>
</evidence>
<gene>
    <name evidence="10" type="primary">gltX</name>
    <name evidence="13" type="ORF">CKO25_08880</name>
</gene>
<keyword evidence="4 10" id="KW-0963">Cytoplasm</keyword>
<feature type="domain" description="Glutamyl/glutaminyl-tRNA synthetase class Ib catalytic" evidence="11">
    <location>
        <begin position="3"/>
        <end position="303"/>
    </location>
</feature>
<evidence type="ECO:0000256" key="4">
    <source>
        <dbReference type="ARBA" id="ARBA00022490"/>
    </source>
</evidence>
<dbReference type="PANTHER" id="PTHR43311:SF2">
    <property type="entry name" value="GLUTAMATE--TRNA LIGASE, MITOCHONDRIAL-RELATED"/>
    <property type="match status" value="1"/>
</dbReference>
<comment type="caution">
    <text evidence="13">The sequence shown here is derived from an EMBL/GenBank/DDBJ whole genome shotgun (WGS) entry which is preliminary data.</text>
</comment>
<dbReference type="NCBIfam" id="TIGR00464">
    <property type="entry name" value="gltX_bact"/>
    <property type="match status" value="1"/>
</dbReference>
<evidence type="ECO:0000256" key="8">
    <source>
        <dbReference type="ARBA" id="ARBA00022917"/>
    </source>
</evidence>
<dbReference type="GO" id="GO:0005829">
    <property type="term" value="C:cytosol"/>
    <property type="evidence" value="ECO:0007669"/>
    <property type="project" value="TreeGrafter"/>
</dbReference>
<dbReference type="Pfam" id="PF19269">
    <property type="entry name" value="Anticodon_2"/>
    <property type="match status" value="1"/>
</dbReference>
<dbReference type="PRINTS" id="PR00987">
    <property type="entry name" value="TRNASYNTHGLU"/>
</dbReference>
<evidence type="ECO:0000256" key="9">
    <source>
        <dbReference type="ARBA" id="ARBA00023146"/>
    </source>
</evidence>
<dbReference type="InterPro" id="IPR001412">
    <property type="entry name" value="aa-tRNA-synth_I_CS"/>
</dbReference>
<feature type="domain" description="Aminoacyl-tRNA synthetase class I anticodon-binding" evidence="12">
    <location>
        <begin position="317"/>
        <end position="461"/>
    </location>
</feature>
<comment type="subunit">
    <text evidence="3 10">Monomer.</text>
</comment>